<organism evidence="3 4">
    <name type="scientific">Brotocaccenecus cirricatena</name>
    <dbReference type="NCBI Taxonomy" id="3064195"/>
    <lineage>
        <taxon>Bacteria</taxon>
        <taxon>Bacillati</taxon>
        <taxon>Bacillota</taxon>
        <taxon>Clostridia</taxon>
        <taxon>Eubacteriales</taxon>
        <taxon>Oscillospiraceae</taxon>
        <taxon>Brotocaccenecus</taxon>
    </lineage>
</organism>
<name>A0AAE3DE33_9FIRM</name>
<dbReference type="AlphaFoldDB" id="A0AAE3DE33"/>
<dbReference type="InterPro" id="IPR041796">
    <property type="entry name" value="Mre11_N"/>
</dbReference>
<evidence type="ECO:0000313" key="4">
    <source>
        <dbReference type="Proteomes" id="UP001199319"/>
    </source>
</evidence>
<accession>A0AAE3DE33</accession>
<dbReference type="Pfam" id="PF00149">
    <property type="entry name" value="Metallophos"/>
    <property type="match status" value="1"/>
</dbReference>
<keyword evidence="3" id="KW-0269">Exonuclease</keyword>
<feature type="domain" description="Calcineurin-like phosphoesterase" evidence="2">
    <location>
        <begin position="3"/>
        <end position="192"/>
    </location>
</feature>
<comment type="caution">
    <text evidence="3">The sequence shown here is derived from an EMBL/GenBank/DDBJ whole genome shotgun (WGS) entry which is preliminary data.</text>
</comment>
<dbReference type="Proteomes" id="UP001199319">
    <property type="component" value="Unassembled WGS sequence"/>
</dbReference>
<dbReference type="InterPro" id="IPR004843">
    <property type="entry name" value="Calcineurin-like_PHP"/>
</dbReference>
<evidence type="ECO:0000256" key="1">
    <source>
        <dbReference type="ARBA" id="ARBA00022801"/>
    </source>
</evidence>
<dbReference type="InterPro" id="IPR050535">
    <property type="entry name" value="DNA_Repair-Maintenance_Comp"/>
</dbReference>
<protein>
    <submittedName>
        <fullName evidence="3">DNA repair exonuclease</fullName>
    </submittedName>
</protein>
<dbReference type="Gene3D" id="3.60.21.10">
    <property type="match status" value="1"/>
</dbReference>
<evidence type="ECO:0000313" key="3">
    <source>
        <dbReference type="EMBL" id="MCC2130668.1"/>
    </source>
</evidence>
<reference evidence="3" key="1">
    <citation type="submission" date="2021-10" db="EMBL/GenBank/DDBJ databases">
        <title>Anaerobic single-cell dispensing facilitates the cultivation of human gut bacteria.</title>
        <authorList>
            <person name="Afrizal A."/>
        </authorList>
    </citation>
    <scope>NUCLEOTIDE SEQUENCE</scope>
    <source>
        <strain evidence="3">CLA-AA-H272</strain>
    </source>
</reference>
<dbReference type="PANTHER" id="PTHR30337">
    <property type="entry name" value="COMPONENT OF ATP-DEPENDENT DSDNA EXONUCLEASE"/>
    <property type="match status" value="1"/>
</dbReference>
<keyword evidence="3" id="KW-0540">Nuclease</keyword>
<gene>
    <name evidence="3" type="ORF">LKD37_14320</name>
</gene>
<keyword evidence="1" id="KW-0378">Hydrolase</keyword>
<dbReference type="GO" id="GO:0004527">
    <property type="term" value="F:exonuclease activity"/>
    <property type="evidence" value="ECO:0007669"/>
    <property type="project" value="UniProtKB-KW"/>
</dbReference>
<dbReference type="RefSeq" id="WP_302929822.1">
    <property type="nucleotide sequence ID" value="NZ_JAJEPW010000062.1"/>
</dbReference>
<dbReference type="InterPro" id="IPR029052">
    <property type="entry name" value="Metallo-depent_PP-like"/>
</dbReference>
<proteinExistence type="predicted"/>
<dbReference type="SUPFAM" id="SSF56300">
    <property type="entry name" value="Metallo-dependent phosphatases"/>
    <property type="match status" value="1"/>
</dbReference>
<sequence length="361" mass="40458">MAKVLHAADFHLDSAFRSLPEEQARLRRQESRELPGRLVDWANDHGAQLMLLAGDLFDSDRLYSQTAQMLAQALSRFRGTVVIAPGNHDWLSAASPYRQPIWPENVRIFLGRGMERLVLPELGCTVYGAAFTAPEEAESGLRGFYAQPDGSARIMVLHGDVGSREGRYRPIAPEEIASTGLDYLALGHVHAPSAMNRAGSTVWAYPGCPQGRGFDETGDRGFLFGDVEPGRVDMQFVPFARRRYEILTVDVSQGDALEAIRRRLPPDTSQDIYRIRLTGETAEPLTLPALEQALSGGFFQLELADDTRLRRDLWDRCGDDTLRGLFLRRLRQEYDAADPRRQKEIEQAVRFGLAAMDNKEL</sequence>
<dbReference type="PANTHER" id="PTHR30337:SF7">
    <property type="entry name" value="PHOSPHOESTERASE"/>
    <property type="match status" value="1"/>
</dbReference>
<keyword evidence="4" id="KW-1185">Reference proteome</keyword>
<evidence type="ECO:0000259" key="2">
    <source>
        <dbReference type="Pfam" id="PF00149"/>
    </source>
</evidence>
<dbReference type="EMBL" id="JAJEPW010000062">
    <property type="protein sequence ID" value="MCC2130668.1"/>
    <property type="molecule type" value="Genomic_DNA"/>
</dbReference>
<dbReference type="CDD" id="cd00840">
    <property type="entry name" value="MPP_Mre11_N"/>
    <property type="match status" value="1"/>
</dbReference>